<dbReference type="Proteomes" id="UP000005222">
    <property type="component" value="Chromosome D"/>
</dbReference>
<dbReference type="eggNOG" id="ENOG502SABW">
    <property type="taxonomic scope" value="Eukaryota"/>
</dbReference>
<reference evidence="3" key="1">
    <citation type="submission" date="2011-10" db="EMBL/GenBank/DDBJ databases">
        <authorList>
            <person name="Genoscope - CEA"/>
        </authorList>
    </citation>
    <scope>NUCLEOTIDE SEQUENCE</scope>
</reference>
<dbReference type="EMBL" id="FO082056">
    <property type="protein sequence ID" value="CCE78933.1"/>
    <property type="molecule type" value="Genomic_DNA"/>
</dbReference>
<protein>
    <submittedName>
        <fullName evidence="3">Piso0_000968 protein</fullName>
    </submittedName>
</protein>
<dbReference type="HOGENOM" id="CLU_050722_1_0_1"/>
<evidence type="ECO:0000313" key="2">
    <source>
        <dbReference type="EMBL" id="CCE78347.1"/>
    </source>
</evidence>
<evidence type="ECO:0000256" key="1">
    <source>
        <dbReference type="SAM" id="MobiDB-lite"/>
    </source>
</evidence>
<dbReference type="EMBL" id="FO082057">
    <property type="protein sequence ID" value="CCE78347.1"/>
    <property type="molecule type" value="Genomic_DNA"/>
</dbReference>
<gene>
    <name evidence="3" type="primary">Piso0_000968</name>
    <name evidence="2" type="ORF">GNLVRS01_PISO0C07988g</name>
    <name evidence="3" type="ORF">GNLVRS01_PISO0D08055g</name>
</gene>
<dbReference type="AlphaFoldDB" id="G8YQJ8"/>
<dbReference type="OrthoDB" id="3981230at2759"/>
<evidence type="ECO:0000313" key="3">
    <source>
        <dbReference type="EMBL" id="CCE78933.1"/>
    </source>
</evidence>
<dbReference type="Proteomes" id="UP000005222">
    <property type="component" value="Chromosome C"/>
</dbReference>
<evidence type="ECO:0000313" key="4">
    <source>
        <dbReference type="Proteomes" id="UP000005222"/>
    </source>
</evidence>
<reference evidence="4" key="2">
    <citation type="journal article" date="2012" name="G3 (Bethesda)">
        <title>Pichia sorbitophila, an interspecies yeast hybrid reveals early steps of genome resolution following polyploidization.</title>
        <authorList>
            <person name="Leh Louis V."/>
            <person name="Despons L."/>
            <person name="Friedrich A."/>
            <person name="Martin T."/>
            <person name="Durrens P."/>
            <person name="Casaregola S."/>
            <person name="Neuveglise C."/>
            <person name="Fairhead C."/>
            <person name="Marck C."/>
            <person name="Cruz J.A."/>
            <person name="Straub M.L."/>
            <person name="Kugler V."/>
            <person name="Sacerdot C."/>
            <person name="Uzunov Z."/>
            <person name="Thierry A."/>
            <person name="Weiss S."/>
            <person name="Bleykasten C."/>
            <person name="De Montigny J."/>
            <person name="Jacques N."/>
            <person name="Jung P."/>
            <person name="Lemaire M."/>
            <person name="Mallet S."/>
            <person name="Morel G."/>
            <person name="Richard G.F."/>
            <person name="Sarkar A."/>
            <person name="Savel G."/>
            <person name="Schacherer J."/>
            <person name="Seret M.L."/>
            <person name="Talla E."/>
            <person name="Samson G."/>
            <person name="Jubin C."/>
            <person name="Poulain J."/>
            <person name="Vacherie B."/>
            <person name="Barbe V."/>
            <person name="Pelletier E."/>
            <person name="Sherman D.J."/>
            <person name="Westhof E."/>
            <person name="Weissenbach J."/>
            <person name="Baret P.V."/>
            <person name="Wincker P."/>
            <person name="Gaillardin C."/>
            <person name="Dujon B."/>
            <person name="Souciet J.L."/>
        </authorList>
    </citation>
    <scope>NUCLEOTIDE SEQUENCE [LARGE SCALE GENOMIC DNA]</scope>
    <source>
        <strain evidence="4">ATCC MYA-4447 / BCRC 22081 / CBS 7064 / NBRC 10061 / NRRL Y-12695</strain>
    </source>
</reference>
<proteinExistence type="predicted"/>
<accession>G8YQJ8</accession>
<name>G8YQJ8_PICSO</name>
<dbReference type="InParanoid" id="G8YQJ8"/>
<dbReference type="OMA" id="HITNELF"/>
<organism evidence="3 4">
    <name type="scientific">Pichia sorbitophila (strain ATCC MYA-4447 / BCRC 22081 / CBS 7064 / NBRC 10061 / NRRL Y-12695)</name>
    <name type="common">Hybrid yeast</name>
    <dbReference type="NCBI Taxonomy" id="559304"/>
    <lineage>
        <taxon>Eukaryota</taxon>
        <taxon>Fungi</taxon>
        <taxon>Dikarya</taxon>
        <taxon>Ascomycota</taxon>
        <taxon>Saccharomycotina</taxon>
        <taxon>Pichiomycetes</taxon>
        <taxon>Debaryomycetaceae</taxon>
        <taxon>Millerozyma</taxon>
    </lineage>
</organism>
<keyword evidence="4" id="KW-1185">Reference proteome</keyword>
<sequence>MKKKSRTMDEYNDSSDSLMESIMVDGEDYNMHLDELLPDNLYERDNTNYEANVLDESFSDCAIPMGSPSKKVATWRPVNSAGTTLESLQASANILKPENTNPVADELFQVTKKFRKEPTSSNIFGLNGLDEDGWLFGKKLNNDKIDKLVQNLNMDEESEESFELDDKNRTRVFKGRFHNREGCDMLDMQINDYLKDKENKVPENALHNTKGYESNGIKKSKRLFFKNPKKKLPSAPALKPLVNLTNVELKKHESKMSDMGLGVNPMNIAHRKTCVPKHTQGIRPRRPSLSYRKLQPNIYLVDSSTGHLNDATQFATELNASNCEGFPLPEDTNEIVQIPTNEEVISAKSKRQNAAAHKMAIIKAFRNKYFNTENLQNDATELKLGFYNKEEYEMYMQNQSLASGSGVAIASQSEGDISLKNNKDDQKKKKQVRWADSLEW</sequence>
<feature type="region of interest" description="Disordered" evidence="1">
    <location>
        <begin position="415"/>
        <end position="440"/>
    </location>
</feature>